<evidence type="ECO:0000259" key="7">
    <source>
        <dbReference type="PROSITE" id="PS50011"/>
    </source>
</evidence>
<dbReference type="Pfam" id="PF00069">
    <property type="entry name" value="Pkinase"/>
    <property type="match status" value="1"/>
</dbReference>
<dbReference type="PROSITE" id="PS50011">
    <property type="entry name" value="PROTEIN_KINASE_DOM"/>
    <property type="match status" value="1"/>
</dbReference>
<dbReference type="SMART" id="SM00220">
    <property type="entry name" value="S_TKc"/>
    <property type="match status" value="1"/>
</dbReference>
<evidence type="ECO:0000256" key="2">
    <source>
        <dbReference type="ARBA" id="ARBA00022741"/>
    </source>
</evidence>
<accession>A0ABV5PC53</accession>
<dbReference type="InterPro" id="IPR008271">
    <property type="entry name" value="Ser/Thr_kinase_AS"/>
</dbReference>
<gene>
    <name evidence="8" type="ORF">ACFFTU_09235</name>
</gene>
<dbReference type="Proteomes" id="UP001589718">
    <property type="component" value="Unassembled WGS sequence"/>
</dbReference>
<evidence type="ECO:0000256" key="1">
    <source>
        <dbReference type="ARBA" id="ARBA00022679"/>
    </source>
</evidence>
<name>A0ABV5PC53_STRCM</name>
<feature type="compositionally biased region" description="Low complexity" evidence="6">
    <location>
        <begin position="475"/>
        <end position="494"/>
    </location>
</feature>
<dbReference type="SUPFAM" id="SSF56112">
    <property type="entry name" value="Protein kinase-like (PK-like)"/>
    <property type="match status" value="1"/>
</dbReference>
<dbReference type="Gene3D" id="1.10.510.10">
    <property type="entry name" value="Transferase(Phosphotransferase) domain 1"/>
    <property type="match status" value="1"/>
</dbReference>
<keyword evidence="4 5" id="KW-0067">ATP-binding</keyword>
<evidence type="ECO:0000256" key="4">
    <source>
        <dbReference type="ARBA" id="ARBA00022840"/>
    </source>
</evidence>
<dbReference type="EMBL" id="JBHMCR010000004">
    <property type="protein sequence ID" value="MFB9520126.1"/>
    <property type="molecule type" value="Genomic_DNA"/>
</dbReference>
<feature type="compositionally biased region" description="Low complexity" evidence="6">
    <location>
        <begin position="368"/>
        <end position="385"/>
    </location>
</feature>
<keyword evidence="9" id="KW-1185">Reference proteome</keyword>
<dbReference type="RefSeq" id="WP_345222255.1">
    <property type="nucleotide sequence ID" value="NZ_BAAAXE010000013.1"/>
</dbReference>
<dbReference type="PROSITE" id="PS00108">
    <property type="entry name" value="PROTEIN_KINASE_ST"/>
    <property type="match status" value="1"/>
</dbReference>
<proteinExistence type="predicted"/>
<protein>
    <submittedName>
        <fullName evidence="8">Protein kinase</fullName>
    </submittedName>
</protein>
<evidence type="ECO:0000256" key="6">
    <source>
        <dbReference type="SAM" id="MobiDB-lite"/>
    </source>
</evidence>
<dbReference type="InterPro" id="IPR011009">
    <property type="entry name" value="Kinase-like_dom_sf"/>
</dbReference>
<reference evidence="8 9" key="1">
    <citation type="submission" date="2024-09" db="EMBL/GenBank/DDBJ databases">
        <authorList>
            <person name="Sun Q."/>
            <person name="Mori K."/>
        </authorList>
    </citation>
    <scope>NUCLEOTIDE SEQUENCE [LARGE SCALE GENOMIC DNA]</scope>
    <source>
        <strain evidence="8 9">JCM 4362</strain>
    </source>
</reference>
<dbReference type="PANTHER" id="PTHR43289:SF34">
    <property type="entry name" value="SERINE_THREONINE-PROTEIN KINASE YBDM-RELATED"/>
    <property type="match status" value="1"/>
</dbReference>
<feature type="region of interest" description="Disordered" evidence="6">
    <location>
        <begin position="453"/>
        <end position="502"/>
    </location>
</feature>
<dbReference type="Gene3D" id="3.30.200.20">
    <property type="entry name" value="Phosphorylase Kinase, domain 1"/>
    <property type="match status" value="1"/>
</dbReference>
<dbReference type="GO" id="GO:0016301">
    <property type="term" value="F:kinase activity"/>
    <property type="evidence" value="ECO:0007669"/>
    <property type="project" value="UniProtKB-KW"/>
</dbReference>
<keyword evidence="2 5" id="KW-0547">Nucleotide-binding</keyword>
<organism evidence="8 9">
    <name type="scientific">Streptomyces cremeus</name>
    <dbReference type="NCBI Taxonomy" id="66881"/>
    <lineage>
        <taxon>Bacteria</taxon>
        <taxon>Bacillati</taxon>
        <taxon>Actinomycetota</taxon>
        <taxon>Actinomycetes</taxon>
        <taxon>Kitasatosporales</taxon>
        <taxon>Streptomycetaceae</taxon>
        <taxon>Streptomyces</taxon>
    </lineage>
</organism>
<evidence type="ECO:0000313" key="8">
    <source>
        <dbReference type="EMBL" id="MFB9520126.1"/>
    </source>
</evidence>
<dbReference type="InterPro" id="IPR017441">
    <property type="entry name" value="Protein_kinase_ATP_BS"/>
</dbReference>
<evidence type="ECO:0000256" key="5">
    <source>
        <dbReference type="PROSITE-ProRule" id="PRU10141"/>
    </source>
</evidence>
<evidence type="ECO:0000256" key="3">
    <source>
        <dbReference type="ARBA" id="ARBA00022777"/>
    </source>
</evidence>
<feature type="binding site" evidence="5">
    <location>
        <position position="58"/>
    </location>
    <ligand>
        <name>ATP</name>
        <dbReference type="ChEBI" id="CHEBI:30616"/>
    </ligand>
</feature>
<feature type="compositionally biased region" description="Gly residues" evidence="6">
    <location>
        <begin position="346"/>
        <end position="367"/>
    </location>
</feature>
<keyword evidence="1" id="KW-0808">Transferase</keyword>
<comment type="caution">
    <text evidence="8">The sequence shown here is derived from an EMBL/GenBank/DDBJ whole genome shotgun (WGS) entry which is preliminary data.</text>
</comment>
<keyword evidence="3 8" id="KW-0418">Kinase</keyword>
<dbReference type="PROSITE" id="PS00107">
    <property type="entry name" value="PROTEIN_KINASE_ATP"/>
    <property type="match status" value="1"/>
</dbReference>
<feature type="region of interest" description="Disordered" evidence="6">
    <location>
        <begin position="315"/>
        <end position="422"/>
    </location>
</feature>
<evidence type="ECO:0000313" key="9">
    <source>
        <dbReference type="Proteomes" id="UP001589718"/>
    </source>
</evidence>
<feature type="domain" description="Protein kinase" evidence="7">
    <location>
        <begin position="30"/>
        <end position="297"/>
    </location>
</feature>
<sequence>MRDTRSGFGEGVGRVVEGLGDGDPRAVGTYRLLGRLGEGGMGCVYLGRSATGRTVAVKLIRAELAGRADFRGRFRQEVESARRVGGAWTAPVLDADCDAEVPWVVTGYVPGPSLAEVVGAYGPLPEHSVRTLAAGLGHALADIHAAGLVHRDLKPGNVLVTIGGPKVIDFGIAKGMAGTGLAATGPTGTGVVVGSPGCMSPEQIRDERLGPASDVFALGTVLAYAATGRLPFGDGSGTGGLHAVMFRIAAGQPDLTGVPEPVADLVRACCAQEPRDRPEPAELIRRAASGPAVSPWLPPALIADLGQRAAQLLDAEPTEGGTPGGGTPDATHRSGPPAPHQSHGGPDYGGQGHGGPAPGGRGYGGPDYGSPDYGSPDYGSPDYGSQGHGGQGHGGRFGPPSAPAPPVGPVVTSSAPVSPPAQHARRGLLVGGAVAGVLAVGAAVAVPLLKGEEEPAGARGPQAAPTAPPGRGEEAAPLPGAALDPPAPSASGGAKSTKTPDAAGARLPEEFHGTWIGSVLKDGKPLGQDRRFTLSAGGTGDAVLRGTSIDAAYECTSSGTLKSVRAGTVTLTGSFVSGVPRSRCNVITAQSLRRGTGDTLVWKGLDRTATLRRVAPGSERVPANLVGTWTRELASGGTQKVTVRQAAPGARAVTLVSASDEGKKCVSYANLFTASGGAARIGPAVVDRRTSAKGCETGSSSTLRASGEVLTRSYPNGSAPRTYRKGG</sequence>
<dbReference type="InterPro" id="IPR000719">
    <property type="entry name" value="Prot_kinase_dom"/>
</dbReference>
<feature type="compositionally biased region" description="Gly residues" evidence="6">
    <location>
        <begin position="386"/>
        <end position="397"/>
    </location>
</feature>
<dbReference type="PANTHER" id="PTHR43289">
    <property type="entry name" value="MITOGEN-ACTIVATED PROTEIN KINASE KINASE KINASE 20-RELATED"/>
    <property type="match status" value="1"/>
</dbReference>
<dbReference type="CDD" id="cd14014">
    <property type="entry name" value="STKc_PknB_like"/>
    <property type="match status" value="1"/>
</dbReference>